<feature type="compositionally biased region" description="Low complexity" evidence="1">
    <location>
        <begin position="177"/>
        <end position="186"/>
    </location>
</feature>
<dbReference type="GO" id="GO:0005829">
    <property type="term" value="C:cytosol"/>
    <property type="evidence" value="ECO:0007669"/>
    <property type="project" value="TreeGrafter"/>
</dbReference>
<gene>
    <name evidence="4" type="ORF">CMV30_12990</name>
</gene>
<dbReference type="SMART" id="SM00490">
    <property type="entry name" value="HELICc"/>
    <property type="match status" value="1"/>
</dbReference>
<dbReference type="PANTHER" id="PTHR47396:SF1">
    <property type="entry name" value="ATP-DEPENDENT HELICASE IRC3-RELATED"/>
    <property type="match status" value="1"/>
</dbReference>
<sequence length="1148" mass="128297">MPPSEEVSRSKRTPRSPNFSFLDRYDPILLELATNAERFCFSDPSICLIRLRQLTESMALQVVAALGNSPSEAQHRDLSETIQLIESKGAMGLDTAQVFHHLRRVGNRAVHENQGSRSDALHALRLAQRAAVWFHRTLGDSKFKNPIFIPPPEPGHASVGLSEELKQLREQLAHAQASAASAASTAAEEKARREEAETKARKAYEDLEAAINLAEDAENKLKGDQSRFILKLEATPKPVAAAIDNTVKQAQQANTALADELDESQTRLLIDAQLRTAGWEADTQELRYSRGTRPETNHYRAIAEWPTSSGPVDYALFYGKTLIGLIEAKKQSKDVPGVLTQTKRYSRDFKLNDAGEYAPGAPWDDHHAPFLFATNGRPYLQQLRTFSGIWFLDARVKTNLHRPLNGWYSPSGLIAELNINRGIADANLHHTPNNLPGLRPYQRDAIAKVEECIALGQRDLLLAMATGTGKTRTCVSLLYRLIRAKRFRRILFLVDRTELGTQAGEAFTGVKLENLQSFSQIYDVKEIGDARPDEETRVHLATVQGMVKRLLYPSDTQEPFPVDTYDCIIIDECHRGYTLDRELSDDEIGFLDEKDYISKYRRVLEHFDAVRIGLTATPALHTSEIFGKPVFTYSYRKAVIDGYLIDHEPPVRIVTDLAEKGIHWSLGEPLHLLDPTAGTVDLTQAPDEIDMDVDKFNSGVITEPFNRTVCTELARHIDPTLPGKTLIFCANDAHADMVVDLLSQALGERYGGVHHDTVAKITGKSDKPGRLIRRYKNEELPKIGVTVDLLTTGIDVPAIINLVFIRRVKSRILYEQMLGRATRLCPDLFGPGEDKEVFHIYDAVDLYATLRDFTDMKPVVSDPALTLRQLVDALLSTSATAASRPYFHDAVVARLQRKRSLLRQHDEGLTYRSGFGADALLQHLATGGAAASISLFTAKPALADYIDSLRRSGSRAGIPISHHPDELLRVEPGYGNAQRPEDYLESFGAWLKENIATLPALILVTQRPRDLTRAQLKELALALDSAGFSETYLRTAWREARSEDIAAGIIGYIRAQSLGSPLIPYAERVDRALQAITHGKRYYWTAPQRKWLERIGKQLHKESVIDRDAFNEGRWRDIGGFDAANRVFDGKLESLLGDLQAEVWRDTA</sequence>
<dbReference type="SUPFAM" id="SSF52540">
    <property type="entry name" value="P-loop containing nucleoside triphosphate hydrolases"/>
    <property type="match status" value="1"/>
</dbReference>
<dbReference type="Gene3D" id="3.40.50.300">
    <property type="entry name" value="P-loop containing nucleotide triphosphate hydrolases"/>
    <property type="match status" value="2"/>
</dbReference>
<dbReference type="REBASE" id="218251">
    <property type="entry name" value="NaqZH65ORF12985P"/>
</dbReference>
<dbReference type="InterPro" id="IPR025285">
    <property type="entry name" value="DUF4145"/>
</dbReference>
<dbReference type="GO" id="GO:0009035">
    <property type="term" value="F:type I site-specific deoxyribonuclease activity"/>
    <property type="evidence" value="ECO:0007669"/>
    <property type="project" value="UniProtKB-EC"/>
</dbReference>
<dbReference type="PANTHER" id="PTHR47396">
    <property type="entry name" value="TYPE I RESTRICTION ENZYME ECOKI R PROTEIN"/>
    <property type="match status" value="1"/>
</dbReference>
<dbReference type="GO" id="GO:0005524">
    <property type="term" value="F:ATP binding"/>
    <property type="evidence" value="ECO:0007669"/>
    <property type="project" value="UniProtKB-KW"/>
</dbReference>
<feature type="domain" description="Helicase C-terminal" evidence="3">
    <location>
        <begin position="712"/>
        <end position="871"/>
    </location>
</feature>
<keyword evidence="4" id="KW-0378">Hydrolase</keyword>
<dbReference type="EMBL" id="CP023344">
    <property type="protein sequence ID" value="ATC64808.1"/>
    <property type="molecule type" value="Genomic_DNA"/>
</dbReference>
<dbReference type="NCBIfam" id="NF008521">
    <property type="entry name" value="PRK11448.1"/>
    <property type="match status" value="1"/>
</dbReference>
<evidence type="ECO:0000256" key="1">
    <source>
        <dbReference type="SAM" id="MobiDB-lite"/>
    </source>
</evidence>
<dbReference type="InterPro" id="IPR006935">
    <property type="entry name" value="Helicase/UvrB_N"/>
</dbReference>
<evidence type="ECO:0000313" key="5">
    <source>
        <dbReference type="Proteomes" id="UP000217265"/>
    </source>
</evidence>
<dbReference type="Pfam" id="PF08463">
    <property type="entry name" value="EcoEI_R_C"/>
    <property type="match status" value="1"/>
</dbReference>
<dbReference type="RefSeq" id="WP_096056439.1">
    <property type="nucleotide sequence ID" value="NZ_CP023344.1"/>
</dbReference>
<name>A0A290QHJ2_9BACT</name>
<dbReference type="GO" id="GO:0003677">
    <property type="term" value="F:DNA binding"/>
    <property type="evidence" value="ECO:0007669"/>
    <property type="project" value="UniProtKB-KW"/>
</dbReference>
<dbReference type="Pfam" id="PF04851">
    <property type="entry name" value="ResIII"/>
    <property type="match status" value="1"/>
</dbReference>
<dbReference type="InterPro" id="IPR001650">
    <property type="entry name" value="Helicase_C-like"/>
</dbReference>
<dbReference type="InterPro" id="IPR014001">
    <property type="entry name" value="Helicase_ATP-bd"/>
</dbReference>
<dbReference type="PROSITE" id="PS51194">
    <property type="entry name" value="HELICASE_CTER"/>
    <property type="match status" value="1"/>
</dbReference>
<dbReference type="Pfam" id="PF00271">
    <property type="entry name" value="Helicase_C"/>
    <property type="match status" value="1"/>
</dbReference>
<dbReference type="InterPro" id="IPR027417">
    <property type="entry name" value="P-loop_NTPase"/>
</dbReference>
<feature type="compositionally biased region" description="Basic and acidic residues" evidence="1">
    <location>
        <begin position="187"/>
        <end position="197"/>
    </location>
</feature>
<dbReference type="Gene3D" id="3.90.1570.30">
    <property type="match status" value="1"/>
</dbReference>
<dbReference type="Pfam" id="PF13643">
    <property type="entry name" value="DUF4145"/>
    <property type="match status" value="1"/>
</dbReference>
<organism evidence="4 5">
    <name type="scientific">Nibricoccus aquaticus</name>
    <dbReference type="NCBI Taxonomy" id="2576891"/>
    <lineage>
        <taxon>Bacteria</taxon>
        <taxon>Pseudomonadati</taxon>
        <taxon>Verrucomicrobiota</taxon>
        <taxon>Opitutia</taxon>
        <taxon>Opitutales</taxon>
        <taxon>Opitutaceae</taxon>
        <taxon>Nibricoccus</taxon>
    </lineage>
</organism>
<feature type="domain" description="Helicase ATP-binding" evidence="2">
    <location>
        <begin position="451"/>
        <end position="636"/>
    </location>
</feature>
<dbReference type="AlphaFoldDB" id="A0A290QHJ2"/>
<evidence type="ECO:0000259" key="2">
    <source>
        <dbReference type="PROSITE" id="PS51192"/>
    </source>
</evidence>
<dbReference type="GO" id="GO:0009307">
    <property type="term" value="P:DNA restriction-modification system"/>
    <property type="evidence" value="ECO:0007669"/>
    <property type="project" value="UniProtKB-KW"/>
</dbReference>
<reference evidence="4 5" key="1">
    <citation type="submission" date="2017-09" db="EMBL/GenBank/DDBJ databases">
        <title>Complete genome sequence of Verrucomicrobial strain HZ-65, isolated from freshwater.</title>
        <authorList>
            <person name="Choi A."/>
        </authorList>
    </citation>
    <scope>NUCLEOTIDE SEQUENCE [LARGE SCALE GENOMIC DNA]</scope>
    <source>
        <strain evidence="4 5">HZ-65</strain>
    </source>
</reference>
<protein>
    <submittedName>
        <fullName evidence="4">Type I restriction-modification system endonuclease</fullName>
    </submittedName>
</protein>
<evidence type="ECO:0000313" key="4">
    <source>
        <dbReference type="EMBL" id="ATC64808.1"/>
    </source>
</evidence>
<dbReference type="CDD" id="cd18799">
    <property type="entry name" value="SF2_C_EcoAI-like"/>
    <property type="match status" value="1"/>
</dbReference>
<evidence type="ECO:0000259" key="3">
    <source>
        <dbReference type="PROSITE" id="PS51194"/>
    </source>
</evidence>
<dbReference type="CDD" id="cd18032">
    <property type="entry name" value="DEXHc_RE_I_III_res"/>
    <property type="match status" value="1"/>
</dbReference>
<keyword evidence="4" id="KW-0255">Endonuclease</keyword>
<accession>A0A290QHJ2</accession>
<keyword evidence="5" id="KW-1185">Reference proteome</keyword>
<dbReference type="Proteomes" id="UP000217265">
    <property type="component" value="Chromosome"/>
</dbReference>
<feature type="region of interest" description="Disordered" evidence="1">
    <location>
        <begin position="174"/>
        <end position="197"/>
    </location>
</feature>
<proteinExistence type="predicted"/>
<dbReference type="SMART" id="SM00487">
    <property type="entry name" value="DEXDc"/>
    <property type="match status" value="1"/>
</dbReference>
<dbReference type="KEGG" id="vbh:CMV30_12990"/>
<dbReference type="PROSITE" id="PS51192">
    <property type="entry name" value="HELICASE_ATP_BIND_1"/>
    <property type="match status" value="1"/>
</dbReference>
<dbReference type="Pfam" id="PF04313">
    <property type="entry name" value="HSDR_N"/>
    <property type="match status" value="1"/>
</dbReference>
<dbReference type="InterPro" id="IPR007409">
    <property type="entry name" value="Restrct_endonuc_type1_HsdR_N"/>
</dbReference>
<keyword evidence="4" id="KW-0540">Nuclease</keyword>
<dbReference type="OrthoDB" id="176441at2"/>
<dbReference type="InterPro" id="IPR050742">
    <property type="entry name" value="Helicase_Restrict-Modif_Enz"/>
</dbReference>
<dbReference type="InterPro" id="IPR013670">
    <property type="entry name" value="EcoEI_R_C_dom"/>
</dbReference>